<protein>
    <submittedName>
        <fullName evidence="1">Uncharacterized protein</fullName>
    </submittedName>
</protein>
<dbReference type="EMBL" id="FNBN01000003">
    <property type="protein sequence ID" value="SDG26835.1"/>
    <property type="molecule type" value="Genomic_DNA"/>
</dbReference>
<sequence length="78" mass="8178">MNKAKVLLSAIGLLAVIGGTIAFKAEKGFNGSLFCTYTRGAIATTITRWSTSPFGVARYCTTIAGVQATVTYTVTINP</sequence>
<proteinExistence type="predicted"/>
<accession>A0A1G7SUX4</accession>
<evidence type="ECO:0000313" key="1">
    <source>
        <dbReference type="EMBL" id="SDG26835.1"/>
    </source>
</evidence>
<evidence type="ECO:0000313" key="2">
    <source>
        <dbReference type="Proteomes" id="UP000199045"/>
    </source>
</evidence>
<dbReference type="AlphaFoldDB" id="A0A1G7SUX4"/>
<dbReference type="Proteomes" id="UP000199045">
    <property type="component" value="Unassembled WGS sequence"/>
</dbReference>
<organism evidence="1 2">
    <name type="scientific">Chitinophaga filiformis</name>
    <name type="common">Myxococcus filiformis</name>
    <name type="synonym">Flexibacter filiformis</name>
    <dbReference type="NCBI Taxonomy" id="104663"/>
    <lineage>
        <taxon>Bacteria</taxon>
        <taxon>Pseudomonadati</taxon>
        <taxon>Bacteroidota</taxon>
        <taxon>Chitinophagia</taxon>
        <taxon>Chitinophagales</taxon>
        <taxon>Chitinophagaceae</taxon>
        <taxon>Chitinophaga</taxon>
    </lineage>
</organism>
<reference evidence="1 2" key="1">
    <citation type="submission" date="2016-10" db="EMBL/GenBank/DDBJ databases">
        <authorList>
            <person name="de Groot N.N."/>
        </authorList>
    </citation>
    <scope>NUCLEOTIDE SEQUENCE [LARGE SCALE GENOMIC DNA]</scope>
    <source>
        <strain evidence="1 2">DSM 527</strain>
    </source>
</reference>
<name>A0A1G7SUX4_CHIFI</name>
<dbReference type="RefSeq" id="WP_089834029.1">
    <property type="nucleotide sequence ID" value="NZ_FNBN01000003.1"/>
</dbReference>
<gene>
    <name evidence="1" type="ORF">SAMN04488121_1031025</name>
</gene>